<keyword evidence="4" id="KW-1185">Reference proteome</keyword>
<accession>A0A1H0AAB0</accession>
<dbReference type="Pfam" id="PF22570">
    <property type="entry name" value="LiaF-TM"/>
    <property type="match status" value="1"/>
</dbReference>
<dbReference type="InterPro" id="IPR054331">
    <property type="entry name" value="LiaF_TM"/>
</dbReference>
<evidence type="ECO:0000256" key="1">
    <source>
        <dbReference type="SAM" id="Phobius"/>
    </source>
</evidence>
<dbReference type="STRING" id="430522.BFS30_20065"/>
<name>A0A1H0AAB0_9SPHI</name>
<organism evidence="3 4">
    <name type="scientific">Pedobacter steynii</name>
    <dbReference type="NCBI Taxonomy" id="430522"/>
    <lineage>
        <taxon>Bacteria</taxon>
        <taxon>Pseudomonadati</taxon>
        <taxon>Bacteroidota</taxon>
        <taxon>Sphingobacteriia</taxon>
        <taxon>Sphingobacteriales</taxon>
        <taxon>Sphingobacteriaceae</taxon>
        <taxon>Pedobacter</taxon>
    </lineage>
</organism>
<dbReference type="Proteomes" id="UP000183200">
    <property type="component" value="Unassembled WGS sequence"/>
</dbReference>
<feature type="transmembrane region" description="Helical" evidence="1">
    <location>
        <begin position="139"/>
        <end position="155"/>
    </location>
</feature>
<feature type="transmembrane region" description="Helical" evidence="1">
    <location>
        <begin position="114"/>
        <end position="133"/>
    </location>
</feature>
<evidence type="ECO:0000259" key="2">
    <source>
        <dbReference type="Pfam" id="PF22570"/>
    </source>
</evidence>
<proteinExistence type="predicted"/>
<gene>
    <name evidence="3" type="ORF">SAMN05421820_10743</name>
</gene>
<evidence type="ECO:0000313" key="4">
    <source>
        <dbReference type="Proteomes" id="UP000183200"/>
    </source>
</evidence>
<keyword evidence="1" id="KW-1133">Transmembrane helix</keyword>
<feature type="transmembrane region" description="Helical" evidence="1">
    <location>
        <begin position="20"/>
        <end position="42"/>
    </location>
</feature>
<keyword evidence="1" id="KW-0472">Membrane</keyword>
<feature type="domain" description="LiaF transmembrane" evidence="2">
    <location>
        <begin position="68"/>
        <end position="160"/>
    </location>
</feature>
<keyword evidence="1" id="KW-0812">Transmembrane</keyword>
<dbReference type="AlphaFoldDB" id="A0A1H0AAB0"/>
<dbReference type="EMBL" id="FNGY01000007">
    <property type="protein sequence ID" value="SDN30569.1"/>
    <property type="molecule type" value="Genomic_DNA"/>
</dbReference>
<reference evidence="4" key="1">
    <citation type="submission" date="2016-10" db="EMBL/GenBank/DDBJ databases">
        <authorList>
            <person name="Varghese N."/>
            <person name="Submissions S."/>
        </authorList>
    </citation>
    <scope>NUCLEOTIDE SEQUENCE [LARGE SCALE GENOMIC DNA]</scope>
    <source>
        <strain evidence="4">DSM 19110</strain>
    </source>
</reference>
<sequence>MPPSSKELKSKRLRPNFLPIFLFLLPMLFGHMALQALLCLDIRGSFEEKKIMETLTNNNNKFNRHIIAGVIVTALGLLLMLDNLGLNLPHWILSWHTVMLGIGLLIGYRKDFKVSGWLVLVIIGGIYTLKDIAFFDLSRFTSALVLIGLGAYLLLKPNKKPAFWDFSDKKPIDFGNKNEA</sequence>
<feature type="transmembrane region" description="Helical" evidence="1">
    <location>
        <begin position="88"/>
        <end position="107"/>
    </location>
</feature>
<evidence type="ECO:0000313" key="3">
    <source>
        <dbReference type="EMBL" id="SDN30569.1"/>
    </source>
</evidence>
<protein>
    <recommendedName>
        <fullName evidence="2">LiaF transmembrane domain-containing protein</fullName>
    </recommendedName>
</protein>
<feature type="transmembrane region" description="Helical" evidence="1">
    <location>
        <begin position="62"/>
        <end position="82"/>
    </location>
</feature>